<evidence type="ECO:0000313" key="1">
    <source>
        <dbReference type="EMBL" id="TFK73310.1"/>
    </source>
</evidence>
<gene>
    <name evidence="1" type="ORF">BDN72DRAFT_876006</name>
</gene>
<accession>A0ACD3B671</accession>
<keyword evidence="2" id="KW-1185">Reference proteome</keyword>
<dbReference type="Proteomes" id="UP000308600">
    <property type="component" value="Unassembled WGS sequence"/>
</dbReference>
<evidence type="ECO:0000313" key="2">
    <source>
        <dbReference type="Proteomes" id="UP000308600"/>
    </source>
</evidence>
<proteinExistence type="predicted"/>
<organism evidence="1 2">
    <name type="scientific">Pluteus cervinus</name>
    <dbReference type="NCBI Taxonomy" id="181527"/>
    <lineage>
        <taxon>Eukaryota</taxon>
        <taxon>Fungi</taxon>
        <taxon>Dikarya</taxon>
        <taxon>Basidiomycota</taxon>
        <taxon>Agaricomycotina</taxon>
        <taxon>Agaricomycetes</taxon>
        <taxon>Agaricomycetidae</taxon>
        <taxon>Agaricales</taxon>
        <taxon>Pluteineae</taxon>
        <taxon>Pluteaceae</taxon>
        <taxon>Pluteus</taxon>
    </lineage>
</organism>
<protein>
    <submittedName>
        <fullName evidence="1">Cytochrome P450</fullName>
    </submittedName>
</protein>
<reference evidence="1 2" key="1">
    <citation type="journal article" date="2019" name="Nat. Ecol. Evol.">
        <title>Megaphylogeny resolves global patterns of mushroom evolution.</title>
        <authorList>
            <person name="Varga T."/>
            <person name="Krizsan K."/>
            <person name="Foldi C."/>
            <person name="Dima B."/>
            <person name="Sanchez-Garcia M."/>
            <person name="Sanchez-Ramirez S."/>
            <person name="Szollosi G.J."/>
            <person name="Szarkandi J.G."/>
            <person name="Papp V."/>
            <person name="Albert L."/>
            <person name="Andreopoulos W."/>
            <person name="Angelini C."/>
            <person name="Antonin V."/>
            <person name="Barry K.W."/>
            <person name="Bougher N.L."/>
            <person name="Buchanan P."/>
            <person name="Buyck B."/>
            <person name="Bense V."/>
            <person name="Catcheside P."/>
            <person name="Chovatia M."/>
            <person name="Cooper J."/>
            <person name="Damon W."/>
            <person name="Desjardin D."/>
            <person name="Finy P."/>
            <person name="Geml J."/>
            <person name="Haridas S."/>
            <person name="Hughes K."/>
            <person name="Justo A."/>
            <person name="Karasinski D."/>
            <person name="Kautmanova I."/>
            <person name="Kiss B."/>
            <person name="Kocsube S."/>
            <person name="Kotiranta H."/>
            <person name="LaButti K.M."/>
            <person name="Lechner B.E."/>
            <person name="Liimatainen K."/>
            <person name="Lipzen A."/>
            <person name="Lukacs Z."/>
            <person name="Mihaltcheva S."/>
            <person name="Morgado L.N."/>
            <person name="Niskanen T."/>
            <person name="Noordeloos M.E."/>
            <person name="Ohm R.A."/>
            <person name="Ortiz-Santana B."/>
            <person name="Ovrebo C."/>
            <person name="Racz N."/>
            <person name="Riley R."/>
            <person name="Savchenko A."/>
            <person name="Shiryaev A."/>
            <person name="Soop K."/>
            <person name="Spirin V."/>
            <person name="Szebenyi C."/>
            <person name="Tomsovsky M."/>
            <person name="Tulloss R.E."/>
            <person name="Uehling J."/>
            <person name="Grigoriev I.V."/>
            <person name="Vagvolgyi C."/>
            <person name="Papp T."/>
            <person name="Martin F.M."/>
            <person name="Miettinen O."/>
            <person name="Hibbett D.S."/>
            <person name="Nagy L.G."/>
        </authorList>
    </citation>
    <scope>NUCLEOTIDE SEQUENCE [LARGE SCALE GENOMIC DNA]</scope>
    <source>
        <strain evidence="1 2">NL-1719</strain>
    </source>
</reference>
<sequence length="511" mass="57409">MSDSLTSWLAIFSLLWVLTRIIRKPSQHPYPPSPKRTWPIIGNALQIPFTRPWLTFADWGRAQDNEIMHLSALGQHIIILNDAQDVVELLEKRSATYSDRPRMPLLEQMGSFNSFNAGILPYGDLWRQHRKTFQQGFRKEVVGRYHTLVTDKARNMLQRIISQPEEFKEHYEVFAGSIILSIMYGYEMDSTKDPVFQAAKRAITLSNPEALLASLAVSTIPVILNVPKWFPGGGFHDLLDEFNKALAVMVDIPYNMVKGRMQDGAQEKPSFVQEMLERQTERGLTENDVLKNVAATGLAAGVDTINCVMLNLTLALALFPEVQERARKDISLAIGDRLPTLEDKLTIPYIEAVCLELHRWAPAVPGGLPHASIRDDIYKGYLIPKGSIMIPNIWGMVRNPDIYPEPDQFRPERFLNADGTLSDDNRCWTFGFGRRVCAGRHLASDAFWLATAYMLTALNISDPIDPTTGVKITPANVYFTNELISHPQPYTCTIKPINGASDLGEGSSVNN</sequence>
<dbReference type="EMBL" id="ML208277">
    <property type="protein sequence ID" value="TFK73310.1"/>
    <property type="molecule type" value="Genomic_DNA"/>
</dbReference>
<name>A0ACD3B671_9AGAR</name>